<keyword evidence="9" id="KW-1185">Reference proteome</keyword>
<dbReference type="GO" id="GO:1990904">
    <property type="term" value="C:ribonucleoprotein complex"/>
    <property type="evidence" value="ECO:0007669"/>
    <property type="project" value="UniProtKB-KW"/>
</dbReference>
<dbReference type="GO" id="GO:0005739">
    <property type="term" value="C:mitochondrion"/>
    <property type="evidence" value="ECO:0007669"/>
    <property type="project" value="UniProtKB-SubCell"/>
</dbReference>
<dbReference type="Proteomes" id="UP001219355">
    <property type="component" value="Chromosome 2"/>
</dbReference>
<evidence type="ECO:0000256" key="5">
    <source>
        <dbReference type="ARBA" id="ARBA00023274"/>
    </source>
</evidence>
<dbReference type="Pfam" id="PF10501">
    <property type="entry name" value="Ribosomal_L50"/>
    <property type="match status" value="1"/>
</dbReference>
<name>A0AAF0DKE0_9EURO</name>
<keyword evidence="5" id="KW-0687">Ribonucleoprotein</keyword>
<accession>A0AAF0DKE0</accession>
<sequence>MPVGARLIAPLEAVPCRASSARYVCSTCRRQFLPLFPSRPIIKHPSRRYNSSDSNKLPFTEKVRRKLWGTDNPPGLKDPYGGESFLEKKLREKREARTIETSQSQPKPDEAEYVPEEQAMSATDAPMAEPEKYIPATTWDGLEHVGTSGQWWEYPPTREDRFVGFLHRAQVSTRDEILTALHQTVVELCIMKELNKPLERICDVMEHEDLVLALINRVEIKPSSHPGIDALIFPNEDKKSALLEYFRDLFADEAFENADNVNQSELAEAASESGEPSKLAELENVAPEIRTPENLDFLSLPLEDPAFRFAFLKRASQLTGYRVPDPEISSMTKVSSLLRLLTVASKPKPAKLAEILISEGKFAALPNVKIFDRRQTPIDHEKEIGRWKVIEEELVKRGLPVTGRVST</sequence>
<evidence type="ECO:0000313" key="8">
    <source>
        <dbReference type="EMBL" id="WEW59061.1"/>
    </source>
</evidence>
<evidence type="ECO:0000256" key="1">
    <source>
        <dbReference type="ARBA" id="ARBA00004173"/>
    </source>
</evidence>
<dbReference type="AlphaFoldDB" id="A0AAF0DKE0"/>
<evidence type="ECO:0000256" key="2">
    <source>
        <dbReference type="ARBA" id="ARBA00008860"/>
    </source>
</evidence>
<dbReference type="GO" id="GO:0005840">
    <property type="term" value="C:ribosome"/>
    <property type="evidence" value="ECO:0007669"/>
    <property type="project" value="UniProtKB-KW"/>
</dbReference>
<keyword evidence="4" id="KW-0496">Mitochondrion</keyword>
<keyword evidence="3" id="KW-0689">Ribosomal protein</keyword>
<protein>
    <recommendedName>
        <fullName evidence="6">Large ribosomal subunit protein mL50</fullName>
    </recommendedName>
</protein>
<dbReference type="EMBL" id="CP120628">
    <property type="protein sequence ID" value="WEW59061.1"/>
    <property type="molecule type" value="Genomic_DNA"/>
</dbReference>
<evidence type="ECO:0000256" key="3">
    <source>
        <dbReference type="ARBA" id="ARBA00022980"/>
    </source>
</evidence>
<dbReference type="InterPro" id="IPR018305">
    <property type="entry name" value="Ribosomal_m50"/>
</dbReference>
<evidence type="ECO:0000256" key="7">
    <source>
        <dbReference type="SAM" id="MobiDB-lite"/>
    </source>
</evidence>
<reference evidence="8" key="1">
    <citation type="submission" date="2023-03" db="EMBL/GenBank/DDBJ databases">
        <title>Emydomyces testavorans Genome Sequence.</title>
        <authorList>
            <person name="Hoyer L."/>
        </authorList>
    </citation>
    <scope>NUCLEOTIDE SEQUENCE</scope>
    <source>
        <strain evidence="8">16-2883</strain>
    </source>
</reference>
<comment type="similarity">
    <text evidence="2">Belongs to the mitochondrion-specific ribosomal protein mL50 family.</text>
</comment>
<evidence type="ECO:0000313" key="9">
    <source>
        <dbReference type="Proteomes" id="UP001219355"/>
    </source>
</evidence>
<organism evidence="8 9">
    <name type="scientific">Emydomyces testavorans</name>
    <dbReference type="NCBI Taxonomy" id="2070801"/>
    <lineage>
        <taxon>Eukaryota</taxon>
        <taxon>Fungi</taxon>
        <taxon>Dikarya</taxon>
        <taxon>Ascomycota</taxon>
        <taxon>Pezizomycotina</taxon>
        <taxon>Eurotiomycetes</taxon>
        <taxon>Eurotiomycetidae</taxon>
        <taxon>Onygenales</taxon>
        <taxon>Nannizziopsiaceae</taxon>
        <taxon>Emydomyces</taxon>
    </lineage>
</organism>
<comment type="subcellular location">
    <subcellularLocation>
        <location evidence="1">Mitochondrion</location>
    </subcellularLocation>
</comment>
<evidence type="ECO:0000256" key="6">
    <source>
        <dbReference type="ARBA" id="ARBA00035183"/>
    </source>
</evidence>
<evidence type="ECO:0000256" key="4">
    <source>
        <dbReference type="ARBA" id="ARBA00023128"/>
    </source>
</evidence>
<proteinExistence type="inferred from homology"/>
<gene>
    <name evidence="8" type="ORF">PRK78_004529</name>
</gene>
<feature type="region of interest" description="Disordered" evidence="7">
    <location>
        <begin position="92"/>
        <end position="114"/>
    </location>
</feature>